<reference evidence="9" key="1">
    <citation type="journal article" date="2021" name="Mol. Ecol. Resour.">
        <title>Apolygus lucorum genome provides insights into omnivorousness and mesophyll feeding.</title>
        <authorList>
            <person name="Liu Y."/>
            <person name="Liu H."/>
            <person name="Wang H."/>
            <person name="Huang T."/>
            <person name="Liu B."/>
            <person name="Yang B."/>
            <person name="Yin L."/>
            <person name="Li B."/>
            <person name="Zhang Y."/>
            <person name="Zhang S."/>
            <person name="Jiang F."/>
            <person name="Zhang X."/>
            <person name="Ren Y."/>
            <person name="Wang B."/>
            <person name="Wang S."/>
            <person name="Lu Y."/>
            <person name="Wu K."/>
            <person name="Fan W."/>
            <person name="Wang G."/>
        </authorList>
    </citation>
    <scope>NUCLEOTIDE SEQUENCE</scope>
    <source>
        <strain evidence="9">12Hb</strain>
    </source>
</reference>
<feature type="chain" id="PRO_5035870874" description="Glycosyl transferase CAP10 domain-containing protein" evidence="7">
    <location>
        <begin position="23"/>
        <end position="406"/>
    </location>
</feature>
<dbReference type="Proteomes" id="UP000466442">
    <property type="component" value="Linkage Group LG1"/>
</dbReference>
<accession>A0A8S9Y897</accession>
<evidence type="ECO:0000313" key="9">
    <source>
        <dbReference type="EMBL" id="KAF6216791.1"/>
    </source>
</evidence>
<comment type="similarity">
    <text evidence="3">Belongs to the glycosyltransferase 90 family.</text>
</comment>
<dbReference type="PANTHER" id="PTHR12203">
    <property type="entry name" value="KDEL LYS-ASP-GLU-LEU CONTAINING - RELATED"/>
    <property type="match status" value="1"/>
</dbReference>
<dbReference type="AlphaFoldDB" id="A0A8S9Y897"/>
<dbReference type="GO" id="GO:0005788">
    <property type="term" value="C:endoplasmic reticulum lumen"/>
    <property type="evidence" value="ECO:0007669"/>
    <property type="project" value="UniProtKB-SubCell"/>
</dbReference>
<protein>
    <recommendedName>
        <fullName evidence="8">Glycosyl transferase CAP10 domain-containing protein</fullName>
    </recommendedName>
</protein>
<dbReference type="InterPro" id="IPR051091">
    <property type="entry name" value="O-Glucosyltr/Glycosyltrsf_90"/>
</dbReference>
<dbReference type="GO" id="GO:0045747">
    <property type="term" value="P:positive regulation of Notch signaling pathway"/>
    <property type="evidence" value="ECO:0007669"/>
    <property type="project" value="TreeGrafter"/>
</dbReference>
<name>A0A8S9Y897_APOLU</name>
<dbReference type="PANTHER" id="PTHR12203:SF35">
    <property type="entry name" value="PROTEIN O-GLUCOSYLTRANSFERASE 1"/>
    <property type="match status" value="1"/>
</dbReference>
<dbReference type="GO" id="GO:0035252">
    <property type="term" value="F:UDP-xylosyltransferase activity"/>
    <property type="evidence" value="ECO:0007669"/>
    <property type="project" value="TreeGrafter"/>
</dbReference>
<keyword evidence="5" id="KW-0808">Transferase</keyword>
<dbReference type="GO" id="GO:0035251">
    <property type="term" value="F:UDP-glucosyltransferase activity"/>
    <property type="evidence" value="ECO:0007669"/>
    <property type="project" value="TreeGrafter"/>
</dbReference>
<evidence type="ECO:0000256" key="7">
    <source>
        <dbReference type="SAM" id="SignalP"/>
    </source>
</evidence>
<evidence type="ECO:0000256" key="4">
    <source>
        <dbReference type="ARBA" id="ARBA00022676"/>
    </source>
</evidence>
<feature type="domain" description="Glycosyl transferase CAP10" evidence="8">
    <location>
        <begin position="121"/>
        <end position="368"/>
    </location>
</feature>
<evidence type="ECO:0000259" key="8">
    <source>
        <dbReference type="SMART" id="SM00672"/>
    </source>
</evidence>
<comment type="pathway">
    <text evidence="2">Protein modification; protein glycosylation.</text>
</comment>
<evidence type="ECO:0000256" key="6">
    <source>
        <dbReference type="ARBA" id="ARBA00045690"/>
    </source>
</evidence>
<dbReference type="EMBL" id="WIXP02000001">
    <property type="protein sequence ID" value="KAF6216791.1"/>
    <property type="molecule type" value="Genomic_DNA"/>
</dbReference>
<comment type="subcellular location">
    <subcellularLocation>
        <location evidence="1">Endoplasmic reticulum lumen</location>
    </subcellularLocation>
</comment>
<evidence type="ECO:0000313" key="10">
    <source>
        <dbReference type="Proteomes" id="UP000466442"/>
    </source>
</evidence>
<sequence>MHSLLLVCSVLLSGYLPLGIRSHSDNHQLYNEESNVYHRKILKAKELYSNHSCSGYKCFIDTITRDLSPFSTGIDLQMVQSGYQRGVKYLVLNKRVYRQKDCLFPSRCEGVDYFLNSIRKTIPDTHFVVNFHDWPQINKHFQGKIPMFSFSKTDDYYDIMYPTWSFWKGGPALNLYPTGIGRWDQFYETLVKKSESMPWVKKIDAGFFIGSRTSSERDNLILLSRAQPDLVVAKYTKNQAWKSDKDTLNHPPADEVPLEDHCNYKYLFNFRGVAASFRLKFLFMCKSTVIHVGQEWKEFFYESLKPWYHYIPMDSSASQNDYRSILKFLKQEDSIAEEVANRGFTFIHDNLTLDDVKNYWKVLLKKYTNSDCPDVDFLGSESGLIRSISPKTKFFYMLEGVSCGAS</sequence>
<keyword evidence="10" id="KW-1185">Reference proteome</keyword>
<keyword evidence="4" id="KW-0328">Glycosyltransferase</keyword>
<comment type="caution">
    <text evidence="9">The sequence shown here is derived from an EMBL/GenBank/DDBJ whole genome shotgun (WGS) entry which is preliminary data.</text>
</comment>
<evidence type="ECO:0000256" key="1">
    <source>
        <dbReference type="ARBA" id="ARBA00004319"/>
    </source>
</evidence>
<proteinExistence type="inferred from homology"/>
<evidence type="ECO:0000256" key="2">
    <source>
        <dbReference type="ARBA" id="ARBA00004922"/>
    </source>
</evidence>
<gene>
    <name evidence="9" type="ORF">GE061_001141</name>
</gene>
<dbReference type="OrthoDB" id="202415at2759"/>
<comment type="function">
    <text evidence="6">Protein O-glucosyltransferase. Catalyzes the reaction that attaches glucose through an O-glycosidic linkage to a conserved serine residue found in the consensus sequence C-X-S-X-[PA]-C in epidermal growth factor-like repeats. Regulates Notch signaling by glucosylating Notch in the ER, glucosylation is required for the correct folding and cleavage of Notch.</text>
</comment>
<evidence type="ECO:0000256" key="3">
    <source>
        <dbReference type="ARBA" id="ARBA00010118"/>
    </source>
</evidence>
<dbReference type="SMART" id="SM00672">
    <property type="entry name" value="CAP10"/>
    <property type="match status" value="1"/>
</dbReference>
<dbReference type="InterPro" id="IPR006598">
    <property type="entry name" value="CAP10"/>
</dbReference>
<feature type="signal peptide" evidence="7">
    <location>
        <begin position="1"/>
        <end position="22"/>
    </location>
</feature>
<dbReference type="Pfam" id="PF05686">
    <property type="entry name" value="Glyco_transf_90"/>
    <property type="match status" value="1"/>
</dbReference>
<evidence type="ECO:0000256" key="5">
    <source>
        <dbReference type="ARBA" id="ARBA00022679"/>
    </source>
</evidence>
<dbReference type="GO" id="GO:0006493">
    <property type="term" value="P:protein O-linked glycosylation"/>
    <property type="evidence" value="ECO:0007669"/>
    <property type="project" value="TreeGrafter"/>
</dbReference>
<organism evidence="9 10">
    <name type="scientific">Apolygus lucorum</name>
    <name type="common">Small green plant bug</name>
    <name type="synonym">Lygocoris lucorum</name>
    <dbReference type="NCBI Taxonomy" id="248454"/>
    <lineage>
        <taxon>Eukaryota</taxon>
        <taxon>Metazoa</taxon>
        <taxon>Ecdysozoa</taxon>
        <taxon>Arthropoda</taxon>
        <taxon>Hexapoda</taxon>
        <taxon>Insecta</taxon>
        <taxon>Pterygota</taxon>
        <taxon>Neoptera</taxon>
        <taxon>Paraneoptera</taxon>
        <taxon>Hemiptera</taxon>
        <taxon>Heteroptera</taxon>
        <taxon>Panheteroptera</taxon>
        <taxon>Cimicomorpha</taxon>
        <taxon>Miridae</taxon>
        <taxon>Mirini</taxon>
        <taxon>Apolygus</taxon>
    </lineage>
</organism>
<keyword evidence="7" id="KW-0732">Signal</keyword>